<dbReference type="Proteomes" id="UP000325315">
    <property type="component" value="Unassembled WGS sequence"/>
</dbReference>
<dbReference type="InterPro" id="IPR043128">
    <property type="entry name" value="Rev_trsase/Diguanyl_cyclase"/>
</dbReference>
<evidence type="ECO:0000313" key="2">
    <source>
        <dbReference type="Proteomes" id="UP000325315"/>
    </source>
</evidence>
<dbReference type="InterPro" id="IPR032567">
    <property type="entry name" value="RTL1-rel"/>
</dbReference>
<dbReference type="Pfam" id="PF08284">
    <property type="entry name" value="RVP_2"/>
    <property type="match status" value="1"/>
</dbReference>
<reference evidence="2" key="1">
    <citation type="journal article" date="2019" name="Plant Biotechnol. J.">
        <title>Genome sequencing of the Australian wild diploid species Gossypium australe highlights disease resistance and delayed gland morphogenesis.</title>
        <authorList>
            <person name="Cai Y."/>
            <person name="Cai X."/>
            <person name="Wang Q."/>
            <person name="Wang P."/>
            <person name="Zhang Y."/>
            <person name="Cai C."/>
            <person name="Xu Y."/>
            <person name="Wang K."/>
            <person name="Zhou Z."/>
            <person name="Wang C."/>
            <person name="Geng S."/>
            <person name="Li B."/>
            <person name="Dong Q."/>
            <person name="Hou Y."/>
            <person name="Wang H."/>
            <person name="Ai P."/>
            <person name="Liu Z."/>
            <person name="Yi F."/>
            <person name="Sun M."/>
            <person name="An G."/>
            <person name="Cheng J."/>
            <person name="Zhang Y."/>
            <person name="Shi Q."/>
            <person name="Xie Y."/>
            <person name="Shi X."/>
            <person name="Chang Y."/>
            <person name="Huang F."/>
            <person name="Chen Y."/>
            <person name="Hong S."/>
            <person name="Mi L."/>
            <person name="Sun Q."/>
            <person name="Zhang L."/>
            <person name="Zhou B."/>
            <person name="Peng R."/>
            <person name="Zhang X."/>
            <person name="Liu F."/>
        </authorList>
    </citation>
    <scope>NUCLEOTIDE SEQUENCE [LARGE SCALE GENOMIC DNA]</scope>
    <source>
        <strain evidence="2">cv. PA1801</strain>
    </source>
</reference>
<dbReference type="CDD" id="cd00303">
    <property type="entry name" value="retropepsin_like"/>
    <property type="match status" value="1"/>
</dbReference>
<dbReference type="Gene3D" id="3.30.70.270">
    <property type="match status" value="1"/>
</dbReference>
<dbReference type="PANTHER" id="PTHR15503">
    <property type="entry name" value="LDOC1 RELATED"/>
    <property type="match status" value="1"/>
</dbReference>
<dbReference type="Gene3D" id="2.40.70.10">
    <property type="entry name" value="Acid Proteases"/>
    <property type="match status" value="1"/>
</dbReference>
<dbReference type="AlphaFoldDB" id="A0A5B6WGN6"/>
<evidence type="ECO:0000313" key="1">
    <source>
        <dbReference type="EMBL" id="KAA3480603.1"/>
    </source>
</evidence>
<proteinExistence type="predicted"/>
<accession>A0A5B6WGN6</accession>
<organism evidence="1 2">
    <name type="scientific">Gossypium australe</name>
    <dbReference type="NCBI Taxonomy" id="47621"/>
    <lineage>
        <taxon>Eukaryota</taxon>
        <taxon>Viridiplantae</taxon>
        <taxon>Streptophyta</taxon>
        <taxon>Embryophyta</taxon>
        <taxon>Tracheophyta</taxon>
        <taxon>Spermatophyta</taxon>
        <taxon>Magnoliopsida</taxon>
        <taxon>eudicotyledons</taxon>
        <taxon>Gunneridae</taxon>
        <taxon>Pentapetalae</taxon>
        <taxon>rosids</taxon>
        <taxon>malvids</taxon>
        <taxon>Malvales</taxon>
        <taxon>Malvaceae</taxon>
        <taxon>Malvoideae</taxon>
        <taxon>Gossypium</taxon>
    </lineage>
</organism>
<dbReference type="InterPro" id="IPR021109">
    <property type="entry name" value="Peptidase_aspartic_dom_sf"/>
</dbReference>
<comment type="caution">
    <text evidence="1">The sequence shown here is derived from an EMBL/GenBank/DDBJ whole genome shotgun (WGS) entry which is preliminary data.</text>
</comment>
<dbReference type="PANTHER" id="PTHR15503:SF45">
    <property type="entry name" value="RNA-DIRECTED DNA POLYMERASE HOMOLOG"/>
    <property type="match status" value="1"/>
</dbReference>
<keyword evidence="2" id="KW-1185">Reference proteome</keyword>
<dbReference type="SUPFAM" id="SSF56672">
    <property type="entry name" value="DNA/RNA polymerases"/>
    <property type="match status" value="1"/>
</dbReference>
<dbReference type="EMBL" id="SMMG02000003">
    <property type="protein sequence ID" value="KAA3480603.1"/>
    <property type="molecule type" value="Genomic_DNA"/>
</dbReference>
<dbReference type="OrthoDB" id="437338at2759"/>
<name>A0A5B6WGN6_9ROSI</name>
<sequence>MDNDVANIITSTFTIYSHPYFALINIGSTHSYIASTISGNLGISAENISSGVSVTIPLGQLVQVSKVYRRCLLYIQGVLFSDDLIELSFGEFDLILGMDWLVERRVSLGCARKRLTLKTNDSVKIMMVDYLSNVISAIVDEKLVRKMCEAYLAYVHDTSVVGSTIGDIRTVKKFLDIFCEELSRLPSDREFEFRIEVLQRIALVSIDPYHMTTKKMKKLKGSLDLVCLRRKHWYSSSRKRMLTINNKYPLLRIDDLFDQSQIASVLSKIDLRSGYH</sequence>
<gene>
    <name evidence="1" type="ORF">EPI10_021023</name>
</gene>
<protein>
    <submittedName>
        <fullName evidence="1">DNA/RNA polymerases superfamily protein</fullName>
    </submittedName>
</protein>
<dbReference type="InterPro" id="IPR043502">
    <property type="entry name" value="DNA/RNA_pol_sf"/>
</dbReference>